<evidence type="ECO:0000256" key="4">
    <source>
        <dbReference type="ARBA" id="ARBA00023002"/>
    </source>
</evidence>
<evidence type="ECO:0000313" key="8">
    <source>
        <dbReference type="Proteomes" id="UP001444661"/>
    </source>
</evidence>
<feature type="signal peptide" evidence="5">
    <location>
        <begin position="1"/>
        <end position="21"/>
    </location>
</feature>
<dbReference type="Gene3D" id="3.30.465.10">
    <property type="match status" value="1"/>
</dbReference>
<keyword evidence="3" id="KW-0274">FAD</keyword>
<dbReference type="PANTHER" id="PTHR42973:SF8">
    <property type="entry name" value="FAD-BINDING PCMH-TYPE DOMAIN-CONTAINING PROTEIN"/>
    <property type="match status" value="1"/>
</dbReference>
<keyword evidence="8" id="KW-1185">Reference proteome</keyword>
<evidence type="ECO:0000256" key="2">
    <source>
        <dbReference type="ARBA" id="ARBA00022630"/>
    </source>
</evidence>
<dbReference type="InterPro" id="IPR016167">
    <property type="entry name" value="FAD-bd_PCMH_sub1"/>
</dbReference>
<accession>A0ABR1S368</accession>
<keyword evidence="5" id="KW-0732">Signal</keyword>
<dbReference type="InterPro" id="IPR016169">
    <property type="entry name" value="FAD-bd_PCMH_sub2"/>
</dbReference>
<comment type="similarity">
    <text evidence="1">Belongs to the oxygen-dependent FAD-linked oxidoreductase family.</text>
</comment>
<keyword evidence="4" id="KW-0560">Oxidoreductase</keyword>
<dbReference type="InterPro" id="IPR016166">
    <property type="entry name" value="FAD-bd_PCMH"/>
</dbReference>
<dbReference type="InterPro" id="IPR036318">
    <property type="entry name" value="FAD-bd_PCMH-like_sf"/>
</dbReference>
<organism evidence="7 8">
    <name type="scientific">Apiospora rasikravindrae</name>
    <dbReference type="NCBI Taxonomy" id="990691"/>
    <lineage>
        <taxon>Eukaryota</taxon>
        <taxon>Fungi</taxon>
        <taxon>Dikarya</taxon>
        <taxon>Ascomycota</taxon>
        <taxon>Pezizomycotina</taxon>
        <taxon>Sordariomycetes</taxon>
        <taxon>Xylariomycetidae</taxon>
        <taxon>Amphisphaeriales</taxon>
        <taxon>Apiosporaceae</taxon>
        <taxon>Apiospora</taxon>
    </lineage>
</organism>
<dbReference type="SUPFAM" id="SSF56176">
    <property type="entry name" value="FAD-binding/transporter-associated domain-like"/>
    <property type="match status" value="1"/>
</dbReference>
<dbReference type="EMBL" id="JAQQWK010000011">
    <property type="protein sequence ID" value="KAK8024639.1"/>
    <property type="molecule type" value="Genomic_DNA"/>
</dbReference>
<reference evidence="7 8" key="1">
    <citation type="submission" date="2023-01" db="EMBL/GenBank/DDBJ databases">
        <title>Analysis of 21 Apiospora genomes using comparative genomics revels a genus with tremendous synthesis potential of carbohydrate active enzymes and secondary metabolites.</title>
        <authorList>
            <person name="Sorensen T."/>
        </authorList>
    </citation>
    <scope>NUCLEOTIDE SEQUENCE [LARGE SCALE GENOMIC DNA]</scope>
    <source>
        <strain evidence="7 8">CBS 33761</strain>
    </source>
</reference>
<dbReference type="PROSITE" id="PS51387">
    <property type="entry name" value="FAD_PCMH"/>
    <property type="match status" value="1"/>
</dbReference>
<evidence type="ECO:0000256" key="3">
    <source>
        <dbReference type="ARBA" id="ARBA00022827"/>
    </source>
</evidence>
<protein>
    <submittedName>
        <fullName evidence="7">FAD-binding domain-containing protein</fullName>
    </submittedName>
</protein>
<dbReference type="Gene3D" id="3.40.462.20">
    <property type="match status" value="1"/>
</dbReference>
<dbReference type="Gene3D" id="3.30.43.10">
    <property type="entry name" value="Uridine Diphospho-n-acetylenolpyruvylglucosamine Reductase, domain 2"/>
    <property type="match status" value="1"/>
</dbReference>
<evidence type="ECO:0000256" key="1">
    <source>
        <dbReference type="ARBA" id="ARBA00005466"/>
    </source>
</evidence>
<sequence length="512" mass="56885">MVHLKFLTVCGLAALSSLAAALPRPSCPDRLCMQTRAYITMHQVQKELGHLLSPGSHIYSPDDQAFQELTLRYQAFMPPRIQLVVQVGKEEDVSTVISYADRNSVEFYVVNRGHGLPVSQGTFNGIQIDVGLLRNITIGKDGTYGLFQGGTFDQQVIDYLWERGYVTTTGSCACVGMLGPGLGGGHGRLQNKYGLISDNMLKINAVLANGTAITVSADSHPDLFWAMQGAGHNFAAVTSFELKIYPRGPDTWYYKTYIFTEDKLEKLFELLNVVDEGKNQTSHMLNFGSYFWNPAFDANKPVIQWDFTYIGPQSNVEARLVPFNNLGPVNVTDGNIPYPEILAATGTGLDDPLCAPGINHVVGTAGTQLCNITTQRQIFDHFVEKSAAYPGLAGTFLVMESYGVHGVVTKDPASSAFPMRDDYLLFQVSVNYASNSSLDAAAVQWARETVDMWNQGQPTRRPTTYVNYGLGDESLESIYGYEPWRMEKLLRLKKTYDPYNKFRYYVPLIRDV</sequence>
<feature type="domain" description="FAD-binding PCMH-type" evidence="6">
    <location>
        <begin position="77"/>
        <end position="247"/>
    </location>
</feature>
<proteinExistence type="inferred from homology"/>
<keyword evidence="2" id="KW-0285">Flavoprotein</keyword>
<name>A0ABR1S368_9PEZI</name>
<gene>
    <name evidence="7" type="ORF">PG993_012705</name>
</gene>
<dbReference type="InterPro" id="IPR006094">
    <property type="entry name" value="Oxid_FAD_bind_N"/>
</dbReference>
<dbReference type="InterPro" id="IPR050416">
    <property type="entry name" value="FAD-linked_Oxidoreductase"/>
</dbReference>
<evidence type="ECO:0000313" key="7">
    <source>
        <dbReference type="EMBL" id="KAK8024639.1"/>
    </source>
</evidence>
<feature type="chain" id="PRO_5047324892" evidence="5">
    <location>
        <begin position="22"/>
        <end position="512"/>
    </location>
</feature>
<comment type="caution">
    <text evidence="7">The sequence shown here is derived from an EMBL/GenBank/DDBJ whole genome shotgun (WGS) entry which is preliminary data.</text>
</comment>
<evidence type="ECO:0000256" key="5">
    <source>
        <dbReference type="SAM" id="SignalP"/>
    </source>
</evidence>
<dbReference type="PANTHER" id="PTHR42973">
    <property type="entry name" value="BINDING OXIDOREDUCTASE, PUTATIVE (AFU_ORTHOLOGUE AFUA_1G17690)-RELATED"/>
    <property type="match status" value="1"/>
</dbReference>
<dbReference type="Pfam" id="PF01565">
    <property type="entry name" value="FAD_binding_4"/>
    <property type="match status" value="1"/>
</dbReference>
<evidence type="ECO:0000259" key="6">
    <source>
        <dbReference type="PROSITE" id="PS51387"/>
    </source>
</evidence>
<dbReference type="Proteomes" id="UP001444661">
    <property type="component" value="Unassembled WGS sequence"/>
</dbReference>